<proteinExistence type="predicted"/>
<reference evidence="2 3" key="1">
    <citation type="journal article" date="2016" name="Mol. Biol. Evol.">
        <title>Comparative Genomics of Early-Diverging Mushroom-Forming Fungi Provides Insights into the Origins of Lignocellulose Decay Capabilities.</title>
        <authorList>
            <person name="Nagy L.G."/>
            <person name="Riley R."/>
            <person name="Tritt A."/>
            <person name="Adam C."/>
            <person name="Daum C."/>
            <person name="Floudas D."/>
            <person name="Sun H."/>
            <person name="Yadav J.S."/>
            <person name="Pangilinan J."/>
            <person name="Larsson K.H."/>
            <person name="Matsuura K."/>
            <person name="Barry K."/>
            <person name="Labutti K."/>
            <person name="Kuo R."/>
            <person name="Ohm R.A."/>
            <person name="Bhattacharya S.S."/>
            <person name="Shirouzu T."/>
            <person name="Yoshinaga Y."/>
            <person name="Martin F.M."/>
            <person name="Grigoriev I.V."/>
            <person name="Hibbett D.S."/>
        </authorList>
    </citation>
    <scope>NUCLEOTIDE SEQUENCE [LARGE SCALE GENOMIC DNA]</scope>
    <source>
        <strain evidence="2 3">HHB9708</strain>
    </source>
</reference>
<dbReference type="NCBIfam" id="TIGR01571">
    <property type="entry name" value="A_thal_Cys_rich"/>
    <property type="match status" value="1"/>
</dbReference>
<organism evidence="2 3">
    <name type="scientific">Sistotremastrum niveocremeum HHB9708</name>
    <dbReference type="NCBI Taxonomy" id="1314777"/>
    <lineage>
        <taxon>Eukaryota</taxon>
        <taxon>Fungi</taxon>
        <taxon>Dikarya</taxon>
        <taxon>Basidiomycota</taxon>
        <taxon>Agaricomycotina</taxon>
        <taxon>Agaricomycetes</taxon>
        <taxon>Sistotremastrales</taxon>
        <taxon>Sistotremastraceae</taxon>
        <taxon>Sertulicium</taxon>
        <taxon>Sertulicium niveocremeum</taxon>
    </lineage>
</organism>
<keyword evidence="3" id="KW-1185">Reference proteome</keyword>
<sequence length="162" mass="17798">MSYGRSDPVQAQPMGMQQMQVPPQGDRNPNNMPFDGNGERAWSNGLCSCFGSCGTCLEAAFCPCITYGRNKARLDYLRAQGKPDPSGGECCTGDCMLHCVLTVFLGLGCLVQIGNRGRTRERYRIRGGCCGDCMASWCCQACALTQESREIEGEEDSYSRRY</sequence>
<dbReference type="PANTHER" id="PTHR15907">
    <property type="entry name" value="DUF614 FAMILY PROTEIN-RELATED"/>
    <property type="match status" value="1"/>
</dbReference>
<dbReference type="AlphaFoldDB" id="A0A164YP13"/>
<name>A0A164YP13_9AGAM</name>
<protein>
    <submittedName>
        <fullName evidence="2">PLAC8-domain-containing protein</fullName>
    </submittedName>
</protein>
<dbReference type="EMBL" id="KV419397">
    <property type="protein sequence ID" value="KZS97100.1"/>
    <property type="molecule type" value="Genomic_DNA"/>
</dbReference>
<evidence type="ECO:0000313" key="2">
    <source>
        <dbReference type="EMBL" id="KZS97100.1"/>
    </source>
</evidence>
<dbReference type="Proteomes" id="UP000076722">
    <property type="component" value="Unassembled WGS sequence"/>
</dbReference>
<dbReference type="Pfam" id="PF04749">
    <property type="entry name" value="PLAC8"/>
    <property type="match status" value="1"/>
</dbReference>
<evidence type="ECO:0000256" key="1">
    <source>
        <dbReference type="SAM" id="MobiDB-lite"/>
    </source>
</evidence>
<accession>A0A164YP13</accession>
<evidence type="ECO:0000313" key="3">
    <source>
        <dbReference type="Proteomes" id="UP000076722"/>
    </source>
</evidence>
<gene>
    <name evidence="2" type="ORF">SISNIDRAFT_472925</name>
</gene>
<feature type="region of interest" description="Disordered" evidence="1">
    <location>
        <begin position="1"/>
        <end position="34"/>
    </location>
</feature>
<dbReference type="InterPro" id="IPR006461">
    <property type="entry name" value="PLAC_motif_containing"/>
</dbReference>
<feature type="compositionally biased region" description="Low complexity" evidence="1">
    <location>
        <begin position="8"/>
        <end position="25"/>
    </location>
</feature>
<dbReference type="STRING" id="1314777.A0A164YP13"/>
<dbReference type="OrthoDB" id="1045822at2759"/>